<accession>A0A0D3CV85</accession>
<proteinExistence type="predicted"/>
<dbReference type="Proteomes" id="UP000032141">
    <property type="component" value="Chromosome C6"/>
</dbReference>
<dbReference type="STRING" id="109376.A0A0D3CV85"/>
<reference evidence="1 2" key="1">
    <citation type="journal article" date="2014" name="Genome Biol.">
        <title>Transcriptome and methylome profiling reveals relics of genome dominance in the mesopolyploid Brassica oleracea.</title>
        <authorList>
            <person name="Parkin I.A."/>
            <person name="Koh C."/>
            <person name="Tang H."/>
            <person name="Robinson S.J."/>
            <person name="Kagale S."/>
            <person name="Clarke W.E."/>
            <person name="Town C.D."/>
            <person name="Nixon J."/>
            <person name="Krishnakumar V."/>
            <person name="Bidwell S.L."/>
            <person name="Denoeud F."/>
            <person name="Belcram H."/>
            <person name="Links M.G."/>
            <person name="Just J."/>
            <person name="Clarke C."/>
            <person name="Bender T."/>
            <person name="Huebert T."/>
            <person name="Mason A.S."/>
            <person name="Pires J.C."/>
            <person name="Barker G."/>
            <person name="Moore J."/>
            <person name="Walley P.G."/>
            <person name="Manoli S."/>
            <person name="Batley J."/>
            <person name="Edwards D."/>
            <person name="Nelson M.N."/>
            <person name="Wang X."/>
            <person name="Paterson A.H."/>
            <person name="King G."/>
            <person name="Bancroft I."/>
            <person name="Chalhoub B."/>
            <person name="Sharpe A.G."/>
        </authorList>
    </citation>
    <scope>NUCLEOTIDE SEQUENCE</scope>
    <source>
        <strain evidence="1 2">cv. TO1000</strain>
    </source>
</reference>
<organism evidence="1 2">
    <name type="scientific">Brassica oleracea var. oleracea</name>
    <dbReference type="NCBI Taxonomy" id="109376"/>
    <lineage>
        <taxon>Eukaryota</taxon>
        <taxon>Viridiplantae</taxon>
        <taxon>Streptophyta</taxon>
        <taxon>Embryophyta</taxon>
        <taxon>Tracheophyta</taxon>
        <taxon>Spermatophyta</taxon>
        <taxon>Magnoliopsida</taxon>
        <taxon>eudicotyledons</taxon>
        <taxon>Gunneridae</taxon>
        <taxon>Pentapetalae</taxon>
        <taxon>rosids</taxon>
        <taxon>malvids</taxon>
        <taxon>Brassicales</taxon>
        <taxon>Brassicaceae</taxon>
        <taxon>Brassiceae</taxon>
        <taxon>Brassica</taxon>
    </lineage>
</organism>
<dbReference type="HOGENOM" id="CLU_1221195_0_0_1"/>
<sequence>MIENDEHHDASLEMNINSAVEILIIRKAVSTTFDGVSKMLKRGHNALTNFLTPSPVIGCDSGSQSLCSPTYVLRFNGTDRSCGGGEAERGREFVPPEPLFMDEIEIHKPFPNRQALNLRLQALGLLRKVEAAEANIVCFNHLLDHQYHLMNYPPKIPLAPMPNGIHHPMPPVGMQIGYPVLQHPQMHVQGHHPHIAAATAMSSCHVVVNGVPAPPHLQPFIEDELNQ</sequence>
<dbReference type="AlphaFoldDB" id="A0A0D3CV85"/>
<evidence type="ECO:0000313" key="1">
    <source>
        <dbReference type="EnsemblPlants" id="Bo6g078020.1"/>
    </source>
</evidence>
<reference evidence="1" key="2">
    <citation type="submission" date="2015-03" db="UniProtKB">
        <authorList>
            <consortium name="EnsemblPlants"/>
        </authorList>
    </citation>
    <scope>IDENTIFICATION</scope>
</reference>
<dbReference type="Gramene" id="Bo6g078020.1">
    <property type="protein sequence ID" value="Bo6g078020.1"/>
    <property type="gene ID" value="Bo6g078020"/>
</dbReference>
<evidence type="ECO:0000313" key="2">
    <source>
        <dbReference type="Proteomes" id="UP000032141"/>
    </source>
</evidence>
<protein>
    <submittedName>
        <fullName evidence="1">Uncharacterized protein</fullName>
    </submittedName>
</protein>
<dbReference type="EnsemblPlants" id="Bo6g078020.1">
    <property type="protein sequence ID" value="Bo6g078020.1"/>
    <property type="gene ID" value="Bo6g078020"/>
</dbReference>
<name>A0A0D3CV85_BRAOL</name>
<keyword evidence="2" id="KW-1185">Reference proteome</keyword>